<dbReference type="Gene3D" id="3.40.50.720">
    <property type="entry name" value="NAD(P)-binding Rossmann-like Domain"/>
    <property type="match status" value="1"/>
</dbReference>
<dbReference type="InterPro" id="IPR036291">
    <property type="entry name" value="NAD(P)-bd_dom_sf"/>
</dbReference>
<organism evidence="4 6">
    <name type="scientific">Rhizobium leguminosarum</name>
    <dbReference type="NCBI Taxonomy" id="384"/>
    <lineage>
        <taxon>Bacteria</taxon>
        <taxon>Pseudomonadati</taxon>
        <taxon>Pseudomonadota</taxon>
        <taxon>Alphaproteobacteria</taxon>
        <taxon>Hyphomicrobiales</taxon>
        <taxon>Rhizobiaceae</taxon>
        <taxon>Rhizobium/Agrobacterium group</taxon>
        <taxon>Rhizobium</taxon>
    </lineage>
</organism>
<reference evidence="4 6" key="1">
    <citation type="submission" date="2020-08" db="EMBL/GenBank/DDBJ databases">
        <title>Genomic Encyclopedia of Type Strains, Phase IV (KMG-V): Genome sequencing to study the core and pangenomes of soil and plant-associated prokaryotes.</title>
        <authorList>
            <person name="Whitman W."/>
        </authorList>
    </citation>
    <scope>NUCLEOTIDE SEQUENCE [LARGE SCALE GENOMIC DNA]</scope>
    <source>
        <strain evidence="4 6">SEMIA 4011</strain>
        <strain evidence="5 7">SEMIA 4052</strain>
    </source>
</reference>
<dbReference type="InterPro" id="IPR051122">
    <property type="entry name" value="SDR_DHRS6-like"/>
</dbReference>
<dbReference type="SMART" id="SM00822">
    <property type="entry name" value="PKS_KR"/>
    <property type="match status" value="1"/>
</dbReference>
<protein>
    <submittedName>
        <fullName evidence="4">NAD(P)-dependent dehydrogenase (Short-subunit alcohol dehydrogenase family)</fullName>
    </submittedName>
</protein>
<dbReference type="NCBIfam" id="NF005075">
    <property type="entry name" value="PRK06500.1"/>
    <property type="match status" value="1"/>
</dbReference>
<dbReference type="InterPro" id="IPR002347">
    <property type="entry name" value="SDR_fam"/>
</dbReference>
<sequence length="268" mass="27909">MIVIDPGIEAALTTEKEFIMSRLANKTALITGGTSGIGLETARQFVAEGARVAVTGSSAASVEKARIELGDNVIVIQSDAGDVNGQKKVVSQIEEAFGHLDILFVNAGVAQFGPVENWSEADFDKSFATNVKGPYFLIQGLLPLFSKGASIVLNTSINAHIGMPNSSVYSLTKGALLTLAKTLSGELVGRGIRVNAVSPGPIATPLYGKLGMSEADMKAMADGVQKQIPVGRFGDVSEVAKTVVFFASDEAAYIVGSELVIDGGMSNL</sequence>
<dbReference type="Proteomes" id="UP000535276">
    <property type="component" value="Unassembled WGS sequence"/>
</dbReference>
<evidence type="ECO:0000256" key="1">
    <source>
        <dbReference type="ARBA" id="ARBA00006484"/>
    </source>
</evidence>
<evidence type="ECO:0000256" key="2">
    <source>
        <dbReference type="ARBA" id="ARBA00023002"/>
    </source>
</evidence>
<dbReference type="PANTHER" id="PTHR43477">
    <property type="entry name" value="DIHYDROANTICAPSIN 7-DEHYDROGENASE"/>
    <property type="match status" value="1"/>
</dbReference>
<comment type="similarity">
    <text evidence="1">Belongs to the short-chain dehydrogenases/reductases (SDR) family.</text>
</comment>
<dbReference type="Pfam" id="PF13561">
    <property type="entry name" value="adh_short_C2"/>
    <property type="match status" value="1"/>
</dbReference>
<dbReference type="SUPFAM" id="SSF51735">
    <property type="entry name" value="NAD(P)-binding Rossmann-fold domains"/>
    <property type="match status" value="1"/>
</dbReference>
<dbReference type="GO" id="GO:0016491">
    <property type="term" value="F:oxidoreductase activity"/>
    <property type="evidence" value="ECO:0007669"/>
    <property type="project" value="UniProtKB-KW"/>
</dbReference>
<dbReference type="Proteomes" id="UP000517187">
    <property type="component" value="Unassembled WGS sequence"/>
</dbReference>
<feature type="domain" description="Ketoreductase" evidence="3">
    <location>
        <begin position="26"/>
        <end position="200"/>
    </location>
</feature>
<keyword evidence="2" id="KW-0560">Oxidoreductase</keyword>
<evidence type="ECO:0000313" key="5">
    <source>
        <dbReference type="EMBL" id="NYJ10930.1"/>
    </source>
</evidence>
<proteinExistence type="inferred from homology"/>
<dbReference type="InterPro" id="IPR057326">
    <property type="entry name" value="KR_dom"/>
</dbReference>
<dbReference type="CDD" id="cd05233">
    <property type="entry name" value="SDR_c"/>
    <property type="match status" value="1"/>
</dbReference>
<name>A0A7W9ZMP2_RHILE</name>
<gene>
    <name evidence="4" type="ORF">GGE66_000412</name>
    <name evidence="5" type="ORF">GGI64_001977</name>
</gene>
<evidence type="ECO:0000313" key="7">
    <source>
        <dbReference type="Proteomes" id="UP000535276"/>
    </source>
</evidence>
<comment type="caution">
    <text evidence="4">The sequence shown here is derived from an EMBL/GenBank/DDBJ whole genome shotgun (WGS) entry which is preliminary data.</text>
</comment>
<dbReference type="PRINTS" id="PR00081">
    <property type="entry name" value="GDHRDH"/>
</dbReference>
<dbReference type="PANTHER" id="PTHR43477:SF1">
    <property type="entry name" value="DIHYDROANTICAPSIN 7-DEHYDROGENASE"/>
    <property type="match status" value="1"/>
</dbReference>
<evidence type="ECO:0000313" key="4">
    <source>
        <dbReference type="EMBL" id="MBB6219468.1"/>
    </source>
</evidence>
<dbReference type="FunFam" id="3.40.50.720:FF:000084">
    <property type="entry name" value="Short-chain dehydrogenase reductase"/>
    <property type="match status" value="1"/>
</dbReference>
<evidence type="ECO:0000313" key="6">
    <source>
        <dbReference type="Proteomes" id="UP000517187"/>
    </source>
</evidence>
<dbReference type="EMBL" id="JACBZV010000002">
    <property type="protein sequence ID" value="NYJ10930.1"/>
    <property type="molecule type" value="Genomic_DNA"/>
</dbReference>
<accession>A0A7W9ZMP2</accession>
<evidence type="ECO:0000259" key="3">
    <source>
        <dbReference type="SMART" id="SM00822"/>
    </source>
</evidence>
<dbReference type="EMBL" id="JACIIJ010000001">
    <property type="protein sequence ID" value="MBB6219468.1"/>
    <property type="molecule type" value="Genomic_DNA"/>
</dbReference>
<dbReference type="AlphaFoldDB" id="A0A7W9ZMP2"/>